<protein>
    <recommendedName>
        <fullName evidence="5">Chorein N-terminal domain-containing protein</fullName>
    </recommendedName>
</protein>
<feature type="compositionally biased region" description="Polar residues" evidence="2">
    <location>
        <begin position="1737"/>
        <end position="1749"/>
    </location>
</feature>
<feature type="region of interest" description="Disordered" evidence="2">
    <location>
        <begin position="138"/>
        <end position="157"/>
    </location>
</feature>
<feature type="region of interest" description="Disordered" evidence="2">
    <location>
        <begin position="1737"/>
        <end position="1767"/>
    </location>
</feature>
<feature type="region of interest" description="Disordered" evidence="2">
    <location>
        <begin position="1348"/>
        <end position="1370"/>
    </location>
</feature>
<dbReference type="KEGG" id="tet:TTHERM_00136400"/>
<evidence type="ECO:0008006" key="5">
    <source>
        <dbReference type="Google" id="ProtNLM"/>
    </source>
</evidence>
<feature type="compositionally biased region" description="Polar residues" evidence="2">
    <location>
        <begin position="1348"/>
        <end position="1364"/>
    </location>
</feature>
<accession>I7M276</accession>
<keyword evidence="4" id="KW-1185">Reference proteome</keyword>
<dbReference type="InParanoid" id="I7M276"/>
<feature type="region of interest" description="Disordered" evidence="2">
    <location>
        <begin position="434"/>
        <end position="457"/>
    </location>
</feature>
<feature type="coiled-coil region" evidence="1">
    <location>
        <begin position="389"/>
        <end position="417"/>
    </location>
</feature>
<dbReference type="RefSeq" id="XP_001019721.3">
    <property type="nucleotide sequence ID" value="XM_001019721.3"/>
</dbReference>
<organism evidence="3 4">
    <name type="scientific">Tetrahymena thermophila (strain SB210)</name>
    <dbReference type="NCBI Taxonomy" id="312017"/>
    <lineage>
        <taxon>Eukaryota</taxon>
        <taxon>Sar</taxon>
        <taxon>Alveolata</taxon>
        <taxon>Ciliophora</taxon>
        <taxon>Intramacronucleata</taxon>
        <taxon>Oligohymenophorea</taxon>
        <taxon>Hymenostomatida</taxon>
        <taxon>Tetrahymenina</taxon>
        <taxon>Tetrahymenidae</taxon>
        <taxon>Tetrahymena</taxon>
    </lineage>
</organism>
<gene>
    <name evidence="3" type="ORF">TTHERM_00136400</name>
</gene>
<keyword evidence="1" id="KW-0175">Coiled coil</keyword>
<feature type="region of interest" description="Disordered" evidence="2">
    <location>
        <begin position="1389"/>
        <end position="1420"/>
    </location>
</feature>
<dbReference type="EMBL" id="GG662639">
    <property type="protein sequence ID" value="EAR99476.3"/>
    <property type="molecule type" value="Genomic_DNA"/>
</dbReference>
<name>I7M276_TETTS</name>
<sequence length="2208" mass="260167">MQRFLGFVLDKFSELGPVRKLFKFLFGRLFDNLIDREIKLSDFKNNILELENLPLSAIKINKAYLSDSPYKLKEGKIGKLKIKIASFKELASKDIEVQIDKIHLVFAFDTNYHKQKNFQMGQNNNPPEPEIQDIELKDEDEEEDECQNQNGQQKQGKQDMFKQFIRQVLSNIKLSVNDLVIDLYMSKDEVEKQPYLMLRLKKLKIYQQKKDDIYKKLKVQKDRSENLYWIKLKEISAFIIKPNEKQSKLAEFPFSYPNINDVQCIFTTSFKMKQFRQAIQSQDKKEFDKLNQSYLFDFTKSMVEKDIRNQNFDDESFLPNHFQIETLFNPNEATVKSVKIYIPPVEIQLDPIQLKVLQNFSDQFSSYSKMRKINEYKRNNFCQIEIPMYNAVNRQRKKNISENKKQEEEDFENLQQQKSVIVTNDCHFQIGQEEQNQRMQEENKQRESPEKKQDLQNINLNNSSSQNEEYDLMNQIQFDFYNTQFDFKIYAINIYLLKKHIKVDENKRILPSKQDGDNEENDNYLYLRNWIYYYDEINERVLYPKDQIAKQTNRFQLGKAQNQQSIQGISQIFLDKTSYNDSIPCSYFFFQLKAFKIITQSPTKKVVSVKSIKLIDVNLINNSGIFSEIKQNNVNPSQTISQIDNSKMNIQQLSKISQIQNLDQSQLDDIFQSALGQFGQSQIQKQSYRESINQSNSQVFKSIINDQSADDELFYSMQDNQQSTLLQSNRASKILEEIKEEVQEIKKQELDLKPWQISKQNQHYCISYILLIKNQKKSNSQAKSSNFSANNISRVQYKQDILFNQNWLSDENQKNELPLAFQMELIKRGSIIDGQANIGSMYTSFDLRILRDFYQIMYPCDDWAKFTEKYKAYDNRLQKTENITLLDQYAKQCEQIEKFISLNTQNQKKQKEGEANQQDEAYQIEFSLNIQKFKFVYFSYQEKSDFKQALKKYDLNNISSLICVNNTTCFCSNLMKDARNNKKYLAENLAVQFNNINFTYQKSNQQNSNNISLNMEKTVVGLLKINKDLCLESTEPIFKFNNLLDIESVQLNLILLNSQSINQQGSSLFQNSLNLTIGSLQINIWNLDKILNLVEQSQGLFQDYQNLLQKLQKFDRELCRSSKVLTEKYSQNDEDKSEDGQGQDLEYNEGLALQFNSEFIYEQDQEISNFLSQFYIQLHINKLDLRIIYLKNYKNYLENIKNNNLAGSNDYNKGNLLSHILKNSTDKKYTPFKYQLIPQNFCIQLIFRHNFINIDRGQNFSLKMYEIYLVDHLQSKINLGNYKQNQNGEDLTYNQLIQISSDSKEIENKLLIYSASYYDPRVIEEEQNSWINKLNVIDLDKNEKIQRDSLNNDQNKRPSQSFVQGQDARDQSKAQPVIYLKLSYKVEQENRKIKSDPNPNNLKSQDQNSNNLNESVFSEDGDQEAIKDNVMKITKNKIIFSSIAIQDFIIRFGDFRSEIIQNFLDIANIFGNRTQIQSKENTLQNQVNKIVQSQDIQNDKFPKQFQQINQNETIMQVEIGNMFINNIAIDLFPFHDEDIRQKLPKVYQNVAESNQKSGFFTNQRSIVLLRNIIIKKLKYKQVNTNVTYASQNAFVISQNIYYDTKKDQQNNFEFQLEVKGLDFYTLIFDDLKKYLNPIVLCRQNFIFKDIQSLESRIHLDNKQYDFVNQLEQLGFQNIVEIECFLHLQQSQEIFSANLQIEKLYINSCKDSIISFPLHITLISLLFQRLTEPLTKQQNIDLSDSQNMKDQSSNLNNSMKKSQKQQNQIENKNQNLVNSNNQPRKNNDSFDFEVFGEEFQIEEDQNTQFQTNAKDQDIEYFHKQNLDDQIPITYFDFSINKLEIQIFSGQDFSFEPKQKTVTPVRKRLQNRDTKQNLLLTFYKLRALYSQYSTVKKINLCIHGIELQGTVANQAQQIIQKKDNKQKMILLDITIDELKRLISLRTYLARIKLIIDKVHKQLFEDLSQVHIDLEQISVNKSQIKPEHSEAILFNNISKIQQSQNEQDQEIPLQNEINLDNQKEDEDIDDDYEIYNGDQNEFDNGDTQQYKLSLIQICPIEIEITVNWFVNSILKDSLLIFNQYFNSKEKGIAFNEDLVFCLQNHYTKIFDVHIMKNSQILQIMKDVVLIRNITNITKNLANVFILPYKSFKNNGKIATGLIEGVKGFQQSIFTETKNLLSVVSNIYSQYIKYNIMKITKIKKLLKNKKQK</sequence>
<evidence type="ECO:0000313" key="3">
    <source>
        <dbReference type="EMBL" id="EAR99476.3"/>
    </source>
</evidence>
<evidence type="ECO:0000256" key="2">
    <source>
        <dbReference type="SAM" id="MobiDB-lite"/>
    </source>
</evidence>
<feature type="compositionally biased region" description="Low complexity" evidence="2">
    <location>
        <begin position="1750"/>
        <end position="1767"/>
    </location>
</feature>
<feature type="compositionally biased region" description="Basic and acidic residues" evidence="2">
    <location>
        <begin position="435"/>
        <end position="454"/>
    </location>
</feature>
<feature type="compositionally biased region" description="Polar residues" evidence="2">
    <location>
        <begin position="1397"/>
        <end position="1416"/>
    </location>
</feature>
<evidence type="ECO:0000313" key="4">
    <source>
        <dbReference type="Proteomes" id="UP000009168"/>
    </source>
</evidence>
<evidence type="ECO:0000256" key="1">
    <source>
        <dbReference type="SAM" id="Coils"/>
    </source>
</evidence>
<dbReference type="Proteomes" id="UP000009168">
    <property type="component" value="Unassembled WGS sequence"/>
</dbReference>
<dbReference type="GeneID" id="7822992"/>
<reference evidence="4" key="1">
    <citation type="journal article" date="2006" name="PLoS Biol.">
        <title>Macronuclear genome sequence of the ciliate Tetrahymena thermophila, a model eukaryote.</title>
        <authorList>
            <person name="Eisen J.A."/>
            <person name="Coyne R.S."/>
            <person name="Wu M."/>
            <person name="Wu D."/>
            <person name="Thiagarajan M."/>
            <person name="Wortman J.R."/>
            <person name="Badger J.H."/>
            <person name="Ren Q."/>
            <person name="Amedeo P."/>
            <person name="Jones K.M."/>
            <person name="Tallon L.J."/>
            <person name="Delcher A.L."/>
            <person name="Salzberg S.L."/>
            <person name="Silva J.C."/>
            <person name="Haas B.J."/>
            <person name="Majoros W.H."/>
            <person name="Farzad M."/>
            <person name="Carlton J.M."/>
            <person name="Smith R.K. Jr."/>
            <person name="Garg J."/>
            <person name="Pearlman R.E."/>
            <person name="Karrer K.M."/>
            <person name="Sun L."/>
            <person name="Manning G."/>
            <person name="Elde N.C."/>
            <person name="Turkewitz A.P."/>
            <person name="Asai D.J."/>
            <person name="Wilkes D.E."/>
            <person name="Wang Y."/>
            <person name="Cai H."/>
            <person name="Collins K."/>
            <person name="Stewart B.A."/>
            <person name="Lee S.R."/>
            <person name="Wilamowska K."/>
            <person name="Weinberg Z."/>
            <person name="Ruzzo W.L."/>
            <person name="Wloga D."/>
            <person name="Gaertig J."/>
            <person name="Frankel J."/>
            <person name="Tsao C.-C."/>
            <person name="Gorovsky M.A."/>
            <person name="Keeling P.J."/>
            <person name="Waller R.F."/>
            <person name="Patron N.J."/>
            <person name="Cherry J.M."/>
            <person name="Stover N.A."/>
            <person name="Krieger C.J."/>
            <person name="del Toro C."/>
            <person name="Ryder H.F."/>
            <person name="Williamson S.C."/>
            <person name="Barbeau R.A."/>
            <person name="Hamilton E.P."/>
            <person name="Orias E."/>
        </authorList>
    </citation>
    <scope>NUCLEOTIDE SEQUENCE [LARGE SCALE GENOMIC DNA]</scope>
    <source>
        <strain evidence="4">SB210</strain>
    </source>
</reference>
<proteinExistence type="predicted"/>